<dbReference type="SUPFAM" id="SSF51419">
    <property type="entry name" value="PLP-binding barrel"/>
    <property type="match status" value="1"/>
</dbReference>
<evidence type="ECO:0000313" key="2">
    <source>
        <dbReference type="EMBL" id="KAF2151561.1"/>
    </source>
</evidence>
<accession>A0A9P4IXQ0</accession>
<dbReference type="Gene3D" id="3.20.20.10">
    <property type="entry name" value="Alanine racemase"/>
    <property type="match status" value="1"/>
</dbReference>
<dbReference type="InterPro" id="IPR001608">
    <property type="entry name" value="Ala_racemase_N"/>
</dbReference>
<keyword evidence="3" id="KW-1185">Reference proteome</keyword>
<evidence type="ECO:0000259" key="1">
    <source>
        <dbReference type="Pfam" id="PF01168"/>
    </source>
</evidence>
<gene>
    <name evidence="2" type="ORF">K461DRAFT_153500</name>
</gene>
<comment type="caution">
    <text evidence="2">The sequence shown here is derived from an EMBL/GenBank/DDBJ whole genome shotgun (WGS) entry which is preliminary data.</text>
</comment>
<dbReference type="Pfam" id="PF01168">
    <property type="entry name" value="Ala_racemase_N"/>
    <property type="match status" value="1"/>
</dbReference>
<dbReference type="GO" id="GO:0036088">
    <property type="term" value="P:D-serine catabolic process"/>
    <property type="evidence" value="ECO:0007669"/>
    <property type="project" value="TreeGrafter"/>
</dbReference>
<dbReference type="EMBL" id="ML996087">
    <property type="protein sequence ID" value="KAF2151561.1"/>
    <property type="molecule type" value="Genomic_DNA"/>
</dbReference>
<name>A0A9P4IXQ0_9PEZI</name>
<organism evidence="2 3">
    <name type="scientific">Myriangium duriaei CBS 260.36</name>
    <dbReference type="NCBI Taxonomy" id="1168546"/>
    <lineage>
        <taxon>Eukaryota</taxon>
        <taxon>Fungi</taxon>
        <taxon>Dikarya</taxon>
        <taxon>Ascomycota</taxon>
        <taxon>Pezizomycotina</taxon>
        <taxon>Dothideomycetes</taxon>
        <taxon>Dothideomycetidae</taxon>
        <taxon>Myriangiales</taxon>
        <taxon>Myriangiaceae</taxon>
        <taxon>Myriangium</taxon>
    </lineage>
</organism>
<dbReference type="OrthoDB" id="20198at2759"/>
<dbReference type="InterPro" id="IPR029066">
    <property type="entry name" value="PLP-binding_barrel"/>
</dbReference>
<reference evidence="2" key="1">
    <citation type="journal article" date="2020" name="Stud. Mycol.">
        <title>101 Dothideomycetes genomes: a test case for predicting lifestyles and emergence of pathogens.</title>
        <authorList>
            <person name="Haridas S."/>
            <person name="Albert R."/>
            <person name="Binder M."/>
            <person name="Bloem J."/>
            <person name="Labutti K."/>
            <person name="Salamov A."/>
            <person name="Andreopoulos B."/>
            <person name="Baker S."/>
            <person name="Barry K."/>
            <person name="Bills G."/>
            <person name="Bluhm B."/>
            <person name="Cannon C."/>
            <person name="Castanera R."/>
            <person name="Culley D."/>
            <person name="Daum C."/>
            <person name="Ezra D."/>
            <person name="Gonzalez J."/>
            <person name="Henrissat B."/>
            <person name="Kuo A."/>
            <person name="Liang C."/>
            <person name="Lipzen A."/>
            <person name="Lutzoni F."/>
            <person name="Magnuson J."/>
            <person name="Mondo S."/>
            <person name="Nolan M."/>
            <person name="Ohm R."/>
            <person name="Pangilinan J."/>
            <person name="Park H.-J."/>
            <person name="Ramirez L."/>
            <person name="Alfaro M."/>
            <person name="Sun H."/>
            <person name="Tritt A."/>
            <person name="Yoshinaga Y."/>
            <person name="Zwiers L.-H."/>
            <person name="Turgeon B."/>
            <person name="Goodwin S."/>
            <person name="Spatafora J."/>
            <person name="Crous P."/>
            <person name="Grigoriev I."/>
        </authorList>
    </citation>
    <scope>NUCLEOTIDE SEQUENCE</scope>
    <source>
        <strain evidence="2">CBS 260.36</strain>
    </source>
</reference>
<protein>
    <recommendedName>
        <fullName evidence="1">Alanine racemase N-terminal domain-containing protein</fullName>
    </recommendedName>
</protein>
<dbReference type="InterPro" id="IPR051466">
    <property type="entry name" value="D-amino_acid_metab_enzyme"/>
</dbReference>
<dbReference type="PANTHER" id="PTHR28004:SF2">
    <property type="entry name" value="D-SERINE DEHYDRATASE"/>
    <property type="match status" value="1"/>
</dbReference>
<sequence length="153" mass="16787">MLSLDRLSARASVRLLIDHLDHVALLEQYSRSAGTSGQLWSVFIKLDLGSKRAGVPLNSRLHELVAAAESSKLIDIHGFYSYPARNANKWDIDGAISVLQTHIDCLIIATKLLSDRSKPLVLAVGSSIMARIIDKLPIHLPPNLQLEFIAGNQ</sequence>
<proteinExistence type="predicted"/>
<dbReference type="PANTHER" id="PTHR28004">
    <property type="entry name" value="ZGC:162816-RELATED"/>
    <property type="match status" value="1"/>
</dbReference>
<dbReference type="Proteomes" id="UP000799439">
    <property type="component" value="Unassembled WGS sequence"/>
</dbReference>
<dbReference type="GO" id="GO:0008721">
    <property type="term" value="F:D-serine ammonia-lyase activity"/>
    <property type="evidence" value="ECO:0007669"/>
    <property type="project" value="TreeGrafter"/>
</dbReference>
<feature type="domain" description="Alanine racemase N-terminal" evidence="1">
    <location>
        <begin position="9"/>
        <end position="126"/>
    </location>
</feature>
<dbReference type="AlphaFoldDB" id="A0A9P4IXQ0"/>
<evidence type="ECO:0000313" key="3">
    <source>
        <dbReference type="Proteomes" id="UP000799439"/>
    </source>
</evidence>